<name>A0A3A6QVD2_9VIBR</name>
<dbReference type="PANTHER" id="PTHR13707">
    <property type="entry name" value="KETOACID-COENZYME A TRANSFERASE"/>
    <property type="match status" value="1"/>
</dbReference>
<dbReference type="GO" id="GO:0008410">
    <property type="term" value="F:CoA-transferase activity"/>
    <property type="evidence" value="ECO:0007669"/>
    <property type="project" value="InterPro"/>
</dbReference>
<comment type="caution">
    <text evidence="3">The sequence shown here is derived from an EMBL/GenBank/DDBJ whole genome shotgun (WGS) entry which is preliminary data.</text>
</comment>
<comment type="similarity">
    <text evidence="1">Belongs to the 3-oxoacid CoA-transferase subunit A family.</text>
</comment>
<dbReference type="AlphaFoldDB" id="A0A3A6QVD2"/>
<dbReference type="Pfam" id="PF01144">
    <property type="entry name" value="CoA_trans"/>
    <property type="match status" value="1"/>
</dbReference>
<evidence type="ECO:0000313" key="4">
    <source>
        <dbReference type="Proteomes" id="UP000273252"/>
    </source>
</evidence>
<sequence length="218" mass="22836">MSKVISIQEAVNLIPDNARVMFGGFLGCGTPETMISALIDSEVTGIHLIANDTATPDIGVGRLVVAGKLNEITVSHIGTNPITGQLMNEGKLAVNLVPQGTLAEAIRAKGAGLGGFLTPTGVGTIVAENKQTFQVDDKSYLLEPPIGAEVAVIRAYKADKAGNLVYEKSARNQNPLMAMAGNIVIAEVDEVVEVGELDPECVITPSVFVNYIVEAQHG</sequence>
<accession>A0A3A6QVD2</accession>
<dbReference type="OrthoDB" id="9777193at2"/>
<dbReference type="InterPro" id="IPR037171">
    <property type="entry name" value="NagB/RpiA_transferase-like"/>
</dbReference>
<dbReference type="NCBIfam" id="TIGR02429">
    <property type="entry name" value="pcaI_scoA_fam"/>
    <property type="match status" value="1"/>
</dbReference>
<organism evidence="3 4">
    <name type="scientific">Vibrio sinensis</name>
    <dbReference type="NCBI Taxonomy" id="2302434"/>
    <lineage>
        <taxon>Bacteria</taxon>
        <taxon>Pseudomonadati</taxon>
        <taxon>Pseudomonadota</taxon>
        <taxon>Gammaproteobacteria</taxon>
        <taxon>Vibrionales</taxon>
        <taxon>Vibrionaceae</taxon>
        <taxon>Vibrio</taxon>
    </lineage>
</organism>
<dbReference type="SUPFAM" id="SSF100950">
    <property type="entry name" value="NagB/RpiA/CoA transferase-like"/>
    <property type="match status" value="1"/>
</dbReference>
<dbReference type="PANTHER" id="PTHR13707:SF60">
    <property type="entry name" value="ACETATE COA-TRANSFERASE SUBUNIT ALPHA"/>
    <property type="match status" value="1"/>
</dbReference>
<keyword evidence="2 3" id="KW-0808">Transferase</keyword>
<reference evidence="3 4" key="1">
    <citation type="submission" date="2018-08" db="EMBL/GenBank/DDBJ databases">
        <title>Vibrio isolated from the Eastern China Marginal Seas.</title>
        <authorList>
            <person name="Li Y."/>
        </authorList>
    </citation>
    <scope>NUCLEOTIDE SEQUENCE [LARGE SCALE GENOMIC DNA]</scope>
    <source>
        <strain evidence="3 4">BEI233</strain>
    </source>
</reference>
<dbReference type="InterPro" id="IPR004163">
    <property type="entry name" value="CoA_transf_BS"/>
</dbReference>
<dbReference type="Proteomes" id="UP000273252">
    <property type="component" value="Unassembled WGS sequence"/>
</dbReference>
<evidence type="ECO:0000256" key="2">
    <source>
        <dbReference type="ARBA" id="ARBA00022679"/>
    </source>
</evidence>
<proteinExistence type="inferred from homology"/>
<dbReference type="InterPro" id="IPR012792">
    <property type="entry name" value="3-oxoacid_CoA-transf_A"/>
</dbReference>
<gene>
    <name evidence="3" type="ORF">DZ860_21675</name>
</gene>
<evidence type="ECO:0000256" key="1">
    <source>
        <dbReference type="ARBA" id="ARBA00005612"/>
    </source>
</evidence>
<protein>
    <submittedName>
        <fullName evidence="3">3-oxoacid CoA-transferase subunit A</fullName>
    </submittedName>
</protein>
<evidence type="ECO:0000313" key="3">
    <source>
        <dbReference type="EMBL" id="RJX65366.1"/>
    </source>
</evidence>
<dbReference type="SMART" id="SM00882">
    <property type="entry name" value="CoA_trans"/>
    <property type="match status" value="1"/>
</dbReference>
<dbReference type="Gene3D" id="3.40.1080.10">
    <property type="entry name" value="Glutaconate Coenzyme A-transferase"/>
    <property type="match status" value="1"/>
</dbReference>
<dbReference type="EMBL" id="QVMU01000034">
    <property type="protein sequence ID" value="RJX65366.1"/>
    <property type="molecule type" value="Genomic_DNA"/>
</dbReference>
<keyword evidence="4" id="KW-1185">Reference proteome</keyword>
<dbReference type="RefSeq" id="WP_120035183.1">
    <property type="nucleotide sequence ID" value="NZ_QVMU01000034.1"/>
</dbReference>
<dbReference type="PROSITE" id="PS01273">
    <property type="entry name" value="COA_TRANSF_1"/>
    <property type="match status" value="1"/>
</dbReference>
<dbReference type="InterPro" id="IPR004165">
    <property type="entry name" value="CoA_trans_fam_I"/>
</dbReference>